<keyword evidence="1" id="KW-1133">Transmembrane helix</keyword>
<reference evidence="2" key="1">
    <citation type="submission" date="2019-04" db="EMBL/GenBank/DDBJ databases">
        <authorList>
            <consortium name="Science for Life Laboratories"/>
        </authorList>
    </citation>
    <scope>NUCLEOTIDE SEQUENCE</scope>
    <source>
        <strain evidence="2">MBLW1</strain>
    </source>
</reference>
<name>A0A6C2YJE2_9BACT</name>
<gene>
    <name evidence="2" type="ORF">GMBLW1_24730</name>
</gene>
<keyword evidence="1" id="KW-0472">Membrane</keyword>
<feature type="transmembrane region" description="Helical" evidence="1">
    <location>
        <begin position="110"/>
        <end position="131"/>
    </location>
</feature>
<dbReference type="InParanoid" id="A0A6C2YJE2"/>
<evidence type="ECO:0000256" key="1">
    <source>
        <dbReference type="SAM" id="Phobius"/>
    </source>
</evidence>
<feature type="transmembrane region" description="Helical" evidence="1">
    <location>
        <begin position="84"/>
        <end position="104"/>
    </location>
</feature>
<dbReference type="KEGG" id="tim:GMBLW1_24730"/>
<keyword evidence="3" id="KW-1185">Reference proteome</keyword>
<organism evidence="2">
    <name type="scientific">Tuwongella immobilis</name>
    <dbReference type="NCBI Taxonomy" id="692036"/>
    <lineage>
        <taxon>Bacteria</taxon>
        <taxon>Pseudomonadati</taxon>
        <taxon>Planctomycetota</taxon>
        <taxon>Planctomycetia</taxon>
        <taxon>Gemmatales</taxon>
        <taxon>Gemmataceae</taxon>
        <taxon>Tuwongella</taxon>
    </lineage>
</organism>
<protein>
    <submittedName>
        <fullName evidence="2">Uncharacterized protein</fullName>
    </submittedName>
</protein>
<sequence length="157" mass="18182">MRYAGSVTPVRLVVWAVLGLLARFVIQSMPTNQFPEMAYRGMLKWIAVWCFGGVCSDVPMIAILGMACMLGLLTAMLRPRRWTLRIGMISIRGLWLLAMISIWVEPWLDPTIYPVLCVFLFVRLIFLVGDFERSIAWYDYMTEVRRVLVTHHLQNLE</sequence>
<dbReference type="EMBL" id="LR593887">
    <property type="protein sequence ID" value="VTR98553.1"/>
    <property type="molecule type" value="Genomic_DNA"/>
</dbReference>
<dbReference type="EMBL" id="LR586016">
    <property type="protein sequence ID" value="VIP01487.1"/>
    <property type="molecule type" value="Genomic_DNA"/>
</dbReference>
<proteinExistence type="predicted"/>
<dbReference type="RefSeq" id="WP_162656687.1">
    <property type="nucleotide sequence ID" value="NZ_LR593887.1"/>
</dbReference>
<dbReference type="AlphaFoldDB" id="A0A6C2YJE2"/>
<evidence type="ECO:0000313" key="3">
    <source>
        <dbReference type="Proteomes" id="UP000464378"/>
    </source>
</evidence>
<keyword evidence="1" id="KW-0812">Transmembrane</keyword>
<accession>A0A6C2YJE2</accession>
<feature type="transmembrane region" description="Helical" evidence="1">
    <location>
        <begin position="46"/>
        <end position="72"/>
    </location>
</feature>
<feature type="transmembrane region" description="Helical" evidence="1">
    <location>
        <begin position="7"/>
        <end position="26"/>
    </location>
</feature>
<evidence type="ECO:0000313" key="2">
    <source>
        <dbReference type="EMBL" id="VIP01487.1"/>
    </source>
</evidence>
<dbReference type="Proteomes" id="UP000464378">
    <property type="component" value="Chromosome"/>
</dbReference>